<dbReference type="PANTHER" id="PTHR43301">
    <property type="entry name" value="ARABINAN ENDO-1,5-ALPHA-L-ARABINOSIDASE"/>
    <property type="match status" value="1"/>
</dbReference>
<proteinExistence type="predicted"/>
<protein>
    <recommendedName>
        <fullName evidence="3">1,4-beta-xylanase</fullName>
    </recommendedName>
</protein>
<gene>
    <name evidence="1" type="ORF">FC85_GL000594</name>
</gene>
<dbReference type="PATRIC" id="fig|1423739.3.peg.622"/>
<dbReference type="InterPro" id="IPR023296">
    <property type="entry name" value="Glyco_hydro_beta-prop_sf"/>
</dbReference>
<evidence type="ECO:0008006" key="3">
    <source>
        <dbReference type="Google" id="ProtNLM"/>
    </source>
</evidence>
<sequence length="309" mass="35221">MQIMTKDSLTTSCYLFVYFAGEKYDDGENIYMAVSQDGLNWQDLNHNRPILQSSLGTTGIRDPFIIADPQNKKYYILATDLKVHGNNDWLGAQQAGSTSLLIWSSTNLIDWRAPQLVKVAPDDFGCVWAPEAIYDPVNHTFLVYWASKTAADHYEKQRIYYANTTDFRYFSTPKVYIDRPYSAIDTTIIKNDERYFRFTKNETKKFIVEDQLDSLNGQSKAINSPSLVSNQGVEGPTCYQLTDKNKWILLVDNYAQGGYYPLETSDLSSGQFTKVPSDKYQMPSRARHGTVISISQNEANRLLSDNDTH</sequence>
<reference evidence="1 2" key="1">
    <citation type="journal article" date="2015" name="Genome Announc.">
        <title>Expanding the biotechnology potential of lactobacilli through comparative genomics of 213 strains and associated genera.</title>
        <authorList>
            <person name="Sun Z."/>
            <person name="Harris H.M."/>
            <person name="McCann A."/>
            <person name="Guo C."/>
            <person name="Argimon S."/>
            <person name="Zhang W."/>
            <person name="Yang X."/>
            <person name="Jeffery I.B."/>
            <person name="Cooney J.C."/>
            <person name="Kagawa T.F."/>
            <person name="Liu W."/>
            <person name="Song Y."/>
            <person name="Salvetti E."/>
            <person name="Wrobel A."/>
            <person name="Rasinkangas P."/>
            <person name="Parkhill J."/>
            <person name="Rea M.C."/>
            <person name="O'Sullivan O."/>
            <person name="Ritari J."/>
            <person name="Douillard F.P."/>
            <person name="Paul Ross R."/>
            <person name="Yang R."/>
            <person name="Briner A.E."/>
            <person name="Felis G.E."/>
            <person name="de Vos W.M."/>
            <person name="Barrangou R."/>
            <person name="Klaenhammer T.R."/>
            <person name="Caufield P.W."/>
            <person name="Cui Y."/>
            <person name="Zhang H."/>
            <person name="O'Toole P.W."/>
        </authorList>
    </citation>
    <scope>NUCLEOTIDE SEQUENCE [LARGE SCALE GENOMIC DNA]</scope>
    <source>
        <strain evidence="1 2">DSM 14421</strain>
    </source>
</reference>
<evidence type="ECO:0000313" key="2">
    <source>
        <dbReference type="Proteomes" id="UP000052013"/>
    </source>
</evidence>
<dbReference type="SUPFAM" id="SSF75005">
    <property type="entry name" value="Arabinanase/levansucrase/invertase"/>
    <property type="match status" value="1"/>
</dbReference>
<dbReference type="CDD" id="cd08983">
    <property type="entry name" value="GH43_Bt3655-like"/>
    <property type="match status" value="1"/>
</dbReference>
<evidence type="ECO:0000313" key="1">
    <source>
        <dbReference type="EMBL" id="KRL64810.1"/>
    </source>
</evidence>
<dbReference type="AlphaFoldDB" id="A0A0R1SE29"/>
<dbReference type="Proteomes" id="UP000052013">
    <property type="component" value="Unassembled WGS sequence"/>
</dbReference>
<dbReference type="Gene3D" id="2.115.10.20">
    <property type="entry name" value="Glycosyl hydrolase domain, family 43"/>
    <property type="match status" value="1"/>
</dbReference>
<organism evidence="1 2">
    <name type="scientific">Lentilactobacillus diolivorans DSM 14421</name>
    <dbReference type="NCBI Taxonomy" id="1423739"/>
    <lineage>
        <taxon>Bacteria</taxon>
        <taxon>Bacillati</taxon>
        <taxon>Bacillota</taxon>
        <taxon>Bacilli</taxon>
        <taxon>Lactobacillales</taxon>
        <taxon>Lactobacillaceae</taxon>
        <taxon>Lentilactobacillus</taxon>
    </lineage>
</organism>
<dbReference type="PANTHER" id="PTHR43301:SF3">
    <property type="entry name" value="ARABINAN ENDO-1,5-ALPHA-L-ARABINOSIDASE A-RELATED"/>
    <property type="match status" value="1"/>
</dbReference>
<dbReference type="STRING" id="1423739.FC85_GL000594"/>
<dbReference type="InterPro" id="IPR050727">
    <property type="entry name" value="GH43_arabinanases"/>
</dbReference>
<name>A0A0R1SE29_9LACO</name>
<comment type="caution">
    <text evidence="1">The sequence shown here is derived from an EMBL/GenBank/DDBJ whole genome shotgun (WGS) entry which is preliminary data.</text>
</comment>
<accession>A0A0R1SE29</accession>
<dbReference type="EMBL" id="AZEY01000079">
    <property type="protein sequence ID" value="KRL64810.1"/>
    <property type="molecule type" value="Genomic_DNA"/>
</dbReference>